<sequence>MAGNSTMRRDRFDWKDFMLKPPIRFNMAKGNLDPEAVSQRLLALIKQWLEAAGAYTTQVQQQMLTTHIRAMVMRAKTGEPLPEVDNSLFDEVSPESIALAAQVVETLPGLAVEEAYLLSVHFEVARSNP</sequence>
<name>A0A077QF85_XENBV</name>
<gene>
    <name evidence="2" type="ORF">XBI1_1620013</name>
</gene>
<evidence type="ECO:0000313" key="3">
    <source>
        <dbReference type="Proteomes" id="UP000028480"/>
    </source>
</evidence>
<dbReference type="GO" id="GO:0006355">
    <property type="term" value="P:regulation of DNA-templated transcription"/>
    <property type="evidence" value="ECO:0007669"/>
    <property type="project" value="InterPro"/>
</dbReference>
<dbReference type="Proteomes" id="UP000028480">
    <property type="component" value="Unassembled WGS sequence"/>
</dbReference>
<reference evidence="2" key="1">
    <citation type="submission" date="2013-07" db="EMBL/GenBank/DDBJ databases">
        <title>Sub-species coevolution in mutualistic symbiosis.</title>
        <authorList>
            <person name="Murfin K."/>
            <person name="Klassen J."/>
            <person name="Lee M."/>
            <person name="Forst S."/>
            <person name="Stock P."/>
            <person name="Goodrich-Blair H."/>
        </authorList>
    </citation>
    <scope>NUCLEOTIDE SEQUENCE [LARGE SCALE GENOMIC DNA]</scope>
    <source>
        <strain evidence="2">Intermedium</strain>
    </source>
</reference>
<dbReference type="EMBL" id="CBTB010000071">
    <property type="protein sequence ID" value="CDH31690.1"/>
    <property type="molecule type" value="Genomic_DNA"/>
</dbReference>
<dbReference type="AlphaFoldDB" id="A0A077QF85"/>
<dbReference type="InterPro" id="IPR036634">
    <property type="entry name" value="PRD_sf"/>
</dbReference>
<dbReference type="NCBIfam" id="TIGR03582">
    <property type="entry name" value="EF_0829"/>
    <property type="match status" value="1"/>
</dbReference>
<dbReference type="PROSITE" id="PS51372">
    <property type="entry name" value="PRD_2"/>
    <property type="match status" value="1"/>
</dbReference>
<dbReference type="HOGENOM" id="CLU_145335_0_0_6"/>
<organism evidence="2 3">
    <name type="scientific">Xenorhabdus bovienii str. Intermedium</name>
    <dbReference type="NCBI Taxonomy" id="1379677"/>
    <lineage>
        <taxon>Bacteria</taxon>
        <taxon>Pseudomonadati</taxon>
        <taxon>Pseudomonadota</taxon>
        <taxon>Gammaproteobacteria</taxon>
        <taxon>Enterobacterales</taxon>
        <taxon>Morganellaceae</taxon>
        <taxon>Xenorhabdus</taxon>
    </lineage>
</organism>
<comment type="caution">
    <text evidence="2">The sequence shown here is derived from an EMBL/GenBank/DDBJ whole genome shotgun (WGS) entry which is preliminary data.</text>
</comment>
<protein>
    <recommendedName>
        <fullName evidence="1">PRD domain-containing protein</fullName>
    </recommendedName>
</protein>
<dbReference type="InterPro" id="IPR020044">
    <property type="entry name" value="PRD_EF0829/AHA3910"/>
</dbReference>
<proteinExistence type="predicted"/>
<feature type="domain" description="PRD" evidence="1">
    <location>
        <begin position="32"/>
        <end position="129"/>
    </location>
</feature>
<dbReference type="Gene3D" id="1.10.1790.10">
    <property type="entry name" value="PRD domain"/>
    <property type="match status" value="1"/>
</dbReference>
<accession>A0A077QF85</accession>
<evidence type="ECO:0000313" key="2">
    <source>
        <dbReference type="EMBL" id="CDH31690.1"/>
    </source>
</evidence>
<dbReference type="InterPro" id="IPR011608">
    <property type="entry name" value="PRD"/>
</dbReference>
<evidence type="ECO:0000259" key="1">
    <source>
        <dbReference type="PROSITE" id="PS51372"/>
    </source>
</evidence>
<dbReference type="SUPFAM" id="SSF63520">
    <property type="entry name" value="PTS-regulatory domain, PRD"/>
    <property type="match status" value="1"/>
</dbReference>